<name>A0A851HP68_9GAMM</name>
<comment type="caution">
    <text evidence="1">The sequence shown here is derived from an EMBL/GenBank/DDBJ whole genome shotgun (WGS) entry which is preliminary data.</text>
</comment>
<sequence length="120" mass="13974">MDIRIKRAYEDAARSDGPRILVDRIWPRGVAKEDADLETWLKGLAPSTELRKWFGHDPDKWQEFRQKYLKELKKSEAADDLKELQSIVKEHKRITLVFAAKDTEHNNAAALRDFLNNGDL</sequence>
<dbReference type="PANTHER" id="PTHR36849:SF1">
    <property type="entry name" value="CYTOPLASMIC PROTEIN"/>
    <property type="match status" value="1"/>
</dbReference>
<dbReference type="InterPro" id="IPR052552">
    <property type="entry name" value="YeaO-like"/>
</dbReference>
<proteinExistence type="predicted"/>
<dbReference type="PANTHER" id="PTHR36849">
    <property type="entry name" value="CYTOPLASMIC PROTEIN-RELATED"/>
    <property type="match status" value="1"/>
</dbReference>
<dbReference type="EMBL" id="JABEVQ010000004">
    <property type="protein sequence ID" value="NWN91579.1"/>
    <property type="molecule type" value="Genomic_DNA"/>
</dbReference>
<evidence type="ECO:0000313" key="1">
    <source>
        <dbReference type="EMBL" id="NWN91579.1"/>
    </source>
</evidence>
<dbReference type="AlphaFoldDB" id="A0A851HP68"/>
<reference evidence="1 2" key="1">
    <citation type="submission" date="2020-03" db="EMBL/GenBank/DDBJ databases">
        <title>Metagenomic, metatranscriptomic, and metabolomic analyses revealed the key microbes and metabolic features during the fermentation of ganjang, Korean traditional soy sauce.</title>
        <authorList>
            <person name="Chun B.H."/>
            <person name="Jeon C.O."/>
        </authorList>
    </citation>
    <scope>NUCLEOTIDE SEQUENCE [LARGE SCALE GENOMIC DNA]</scope>
    <source>
        <strain evidence="1 2">KG14</strain>
    </source>
</reference>
<accession>A0A851HP68</accession>
<dbReference type="Pfam" id="PF22752">
    <property type="entry name" value="DUF488-N3i"/>
    <property type="match status" value="1"/>
</dbReference>
<dbReference type="Proteomes" id="UP000536442">
    <property type="component" value="Unassembled WGS sequence"/>
</dbReference>
<gene>
    <name evidence="1" type="ORF">HLV39_08760</name>
</gene>
<organism evidence="1 2">
    <name type="scientific">Marinobacter adhaerens</name>
    <dbReference type="NCBI Taxonomy" id="1033846"/>
    <lineage>
        <taxon>Bacteria</taxon>
        <taxon>Pseudomonadati</taxon>
        <taxon>Pseudomonadota</taxon>
        <taxon>Gammaproteobacteria</taxon>
        <taxon>Pseudomonadales</taxon>
        <taxon>Marinobacteraceae</taxon>
        <taxon>Marinobacter</taxon>
    </lineage>
</organism>
<evidence type="ECO:0000313" key="2">
    <source>
        <dbReference type="Proteomes" id="UP000536442"/>
    </source>
</evidence>
<protein>
    <submittedName>
        <fullName evidence="1">DUF488 family protein</fullName>
    </submittedName>
</protein>
<keyword evidence="2" id="KW-1185">Reference proteome</keyword>